<dbReference type="Gene3D" id="1.10.10.10">
    <property type="entry name" value="Winged helix-like DNA-binding domain superfamily/Winged helix DNA-binding domain"/>
    <property type="match status" value="1"/>
</dbReference>
<keyword evidence="1" id="KW-0227">DNA damage</keyword>
<dbReference type="AlphaFoldDB" id="A0A6J7NCK9"/>
<sequence length="132" mass="14052">MRLAFPIEIHPLIISEGRCGRGTPEGQDCGVLPTPFAERVLDVVASIPPGRVLAYSDVAAMLGEGGPRAVGTVMARFGSGVAWHRVVRADGRPAAGHEDEALRRFVAEGTPLRGVRVDMARARWRTVGPVCA</sequence>
<evidence type="ECO:0000313" key="3">
    <source>
        <dbReference type="EMBL" id="CAB4990866.1"/>
    </source>
</evidence>
<protein>
    <submittedName>
        <fullName evidence="3">Unannotated protein</fullName>
    </submittedName>
</protein>
<dbReference type="SUPFAM" id="SSF46767">
    <property type="entry name" value="Methylated DNA-protein cysteine methyltransferase, C-terminal domain"/>
    <property type="match status" value="1"/>
</dbReference>
<gene>
    <name evidence="3" type="ORF">UFOPK3992_00034</name>
</gene>
<evidence type="ECO:0000259" key="2">
    <source>
        <dbReference type="Pfam" id="PF01035"/>
    </source>
</evidence>
<dbReference type="CDD" id="cd06445">
    <property type="entry name" value="ATase"/>
    <property type="match status" value="1"/>
</dbReference>
<dbReference type="Pfam" id="PF01035">
    <property type="entry name" value="DNA_binding_1"/>
    <property type="match status" value="1"/>
</dbReference>
<dbReference type="InterPro" id="IPR014048">
    <property type="entry name" value="MethylDNA_cys_MeTrfase_DNA-bd"/>
</dbReference>
<dbReference type="InterPro" id="IPR036217">
    <property type="entry name" value="MethylDNA_cys_MeTrfase_DNAb"/>
</dbReference>
<dbReference type="EMBL" id="CAFBOZ010000003">
    <property type="protein sequence ID" value="CAB4990866.1"/>
    <property type="molecule type" value="Genomic_DNA"/>
</dbReference>
<feature type="domain" description="Methylated-DNA-[protein]-cysteine S-methyltransferase DNA binding" evidence="2">
    <location>
        <begin position="35"/>
        <end position="96"/>
    </location>
</feature>
<evidence type="ECO:0000256" key="1">
    <source>
        <dbReference type="ARBA" id="ARBA00022763"/>
    </source>
</evidence>
<dbReference type="InterPro" id="IPR052520">
    <property type="entry name" value="ATL_DNA_repair"/>
</dbReference>
<accession>A0A6J7NCK9</accession>
<name>A0A6J7NCK9_9ZZZZ</name>
<dbReference type="GO" id="GO:0006281">
    <property type="term" value="P:DNA repair"/>
    <property type="evidence" value="ECO:0007669"/>
    <property type="project" value="InterPro"/>
</dbReference>
<dbReference type="PANTHER" id="PTHR42942">
    <property type="entry name" value="6-O-METHYLGUANINE DNA METHYLTRANSFERASE"/>
    <property type="match status" value="1"/>
</dbReference>
<reference evidence="3" key="1">
    <citation type="submission" date="2020-05" db="EMBL/GenBank/DDBJ databases">
        <authorList>
            <person name="Chiriac C."/>
            <person name="Salcher M."/>
            <person name="Ghai R."/>
            <person name="Kavagutti S V."/>
        </authorList>
    </citation>
    <scope>NUCLEOTIDE SEQUENCE</scope>
</reference>
<dbReference type="PANTHER" id="PTHR42942:SF1">
    <property type="entry name" value="ALKYLTRANSFERASE-LIKE PROTEIN 1"/>
    <property type="match status" value="1"/>
</dbReference>
<dbReference type="GO" id="GO:0003824">
    <property type="term" value="F:catalytic activity"/>
    <property type="evidence" value="ECO:0007669"/>
    <property type="project" value="InterPro"/>
</dbReference>
<proteinExistence type="predicted"/>
<organism evidence="3">
    <name type="scientific">freshwater metagenome</name>
    <dbReference type="NCBI Taxonomy" id="449393"/>
    <lineage>
        <taxon>unclassified sequences</taxon>
        <taxon>metagenomes</taxon>
        <taxon>ecological metagenomes</taxon>
    </lineage>
</organism>
<dbReference type="InterPro" id="IPR036388">
    <property type="entry name" value="WH-like_DNA-bd_sf"/>
</dbReference>